<feature type="compositionally biased region" description="Low complexity" evidence="1">
    <location>
        <begin position="20"/>
        <end position="31"/>
    </location>
</feature>
<evidence type="ECO:0000313" key="2">
    <source>
        <dbReference type="EMBL" id="KAH1067454.1"/>
    </source>
</evidence>
<organism evidence="2 3">
    <name type="scientific">Gossypium stocksii</name>
    <dbReference type="NCBI Taxonomy" id="47602"/>
    <lineage>
        <taxon>Eukaryota</taxon>
        <taxon>Viridiplantae</taxon>
        <taxon>Streptophyta</taxon>
        <taxon>Embryophyta</taxon>
        <taxon>Tracheophyta</taxon>
        <taxon>Spermatophyta</taxon>
        <taxon>Magnoliopsida</taxon>
        <taxon>eudicotyledons</taxon>
        <taxon>Gunneridae</taxon>
        <taxon>Pentapetalae</taxon>
        <taxon>rosids</taxon>
        <taxon>malvids</taxon>
        <taxon>Malvales</taxon>
        <taxon>Malvaceae</taxon>
        <taxon>Malvoideae</taxon>
        <taxon>Gossypium</taxon>
    </lineage>
</organism>
<protein>
    <submittedName>
        <fullName evidence="2">Uncharacterized protein</fullName>
    </submittedName>
</protein>
<name>A0A9D3V4F5_9ROSI</name>
<evidence type="ECO:0000256" key="1">
    <source>
        <dbReference type="SAM" id="MobiDB-lite"/>
    </source>
</evidence>
<evidence type="ECO:0000313" key="3">
    <source>
        <dbReference type="Proteomes" id="UP000828251"/>
    </source>
</evidence>
<feature type="compositionally biased region" description="Acidic residues" evidence="1">
    <location>
        <begin position="59"/>
        <end position="68"/>
    </location>
</feature>
<accession>A0A9D3V4F5</accession>
<keyword evidence="3" id="KW-1185">Reference proteome</keyword>
<dbReference type="OrthoDB" id="1747335at2759"/>
<proteinExistence type="predicted"/>
<gene>
    <name evidence="2" type="ORF">J1N35_032441</name>
</gene>
<dbReference type="Proteomes" id="UP000828251">
    <property type="component" value="Unassembled WGS sequence"/>
</dbReference>
<dbReference type="PANTHER" id="PTHR48435:SF1">
    <property type="entry name" value="POLYPROTEIN"/>
    <property type="match status" value="1"/>
</dbReference>
<comment type="caution">
    <text evidence="2">The sequence shown here is derived from an EMBL/GenBank/DDBJ whole genome shotgun (WGS) entry which is preliminary data.</text>
</comment>
<dbReference type="AlphaFoldDB" id="A0A9D3V4F5"/>
<reference evidence="2 3" key="1">
    <citation type="journal article" date="2021" name="Plant Biotechnol. J.">
        <title>Multi-omics assisted identification of the key and species-specific regulatory components of drought-tolerant mechanisms in Gossypium stocksii.</title>
        <authorList>
            <person name="Yu D."/>
            <person name="Ke L."/>
            <person name="Zhang D."/>
            <person name="Wu Y."/>
            <person name="Sun Y."/>
            <person name="Mei J."/>
            <person name="Sun J."/>
            <person name="Sun Y."/>
        </authorList>
    </citation>
    <scope>NUCLEOTIDE SEQUENCE [LARGE SCALE GENOMIC DNA]</scope>
    <source>
        <strain evidence="3">cv. E1</strain>
        <tissue evidence="2">Leaf</tissue>
    </source>
</reference>
<feature type="region of interest" description="Disordered" evidence="1">
    <location>
        <begin position="1"/>
        <end position="86"/>
    </location>
</feature>
<dbReference type="PANTHER" id="PTHR48435">
    <property type="entry name" value="POLYPROTEIN"/>
    <property type="match status" value="1"/>
</dbReference>
<feature type="compositionally biased region" description="Acidic residues" evidence="1">
    <location>
        <begin position="32"/>
        <end position="44"/>
    </location>
</feature>
<sequence>MIPKISVLQLQDQKSDSDTDYSISNSSSDLSPESESESLSEEEENPLKVLQTHPKIEHSDDEEMEEVPESSSSQRRSTHRSSLGRTTFTLDDIPQKRWPDRIQEFHSWLETHKLTEVSNYNILMDFVSRFTGMLKDWWNSVTQHDQIQFLVLQDLAQPIRVIHHHFVGNPDDVLTFKRREFHKRKCCSYDKEDLSRSQSKSEASHFIIYPRSSSSCSQSNTSKLTVGEIQQEVFIALEDICNRRKIFKDYLHNDKRIDRAYVESHLKLKCPKDKLCDCRSKKKRRSKKYSFPKNTKWRKKKKPQWRYLRKKKEKIYDKKDCNGVIPVSVPNIPVKIYLDKYSKPITIIAFIDTGVAETIMNPDVLPQEWWKPHVRPSSSSSPFPTSHPIVPNLNPEFSPEVMNLAQQKTFHQKTKDMMFEYQIQLVSSSDTRLNMVKQYLRDKAKCHMHKPYHKEILKAIQEYYENILDPSEWSQDYPWYCSQINLNKIRLQDEQEDKIKYEEGDNHSESSVNSAQFPHSNANKYALCLPYSYGSCTSEIFKTPIRNAIILLRIADES</sequence>
<dbReference type="InterPro" id="IPR053098">
    <property type="entry name" value="Petuviruses_polyprotein"/>
</dbReference>
<dbReference type="EMBL" id="JAIQCV010000009">
    <property type="protein sequence ID" value="KAH1067454.1"/>
    <property type="molecule type" value="Genomic_DNA"/>
</dbReference>